<feature type="region of interest" description="Disordered" evidence="9">
    <location>
        <begin position="443"/>
        <end position="535"/>
    </location>
</feature>
<dbReference type="PROSITE" id="PS00893">
    <property type="entry name" value="NUDIX_BOX"/>
    <property type="match status" value="1"/>
</dbReference>
<dbReference type="SUPFAM" id="SSF140586">
    <property type="entry name" value="Dcp2 domain-like"/>
    <property type="match status" value="1"/>
</dbReference>
<evidence type="ECO:0000256" key="1">
    <source>
        <dbReference type="ARBA" id="ARBA00001936"/>
    </source>
</evidence>
<feature type="compositionally biased region" description="Low complexity" evidence="9">
    <location>
        <begin position="344"/>
        <end position="360"/>
    </location>
</feature>
<keyword evidence="8" id="KW-0464">Manganese</keyword>
<keyword evidence="12" id="KW-1185">Reference proteome</keyword>
<gene>
    <name evidence="11" type="ORF">B0A50_03632</name>
</gene>
<feature type="compositionally biased region" description="Basic and acidic residues" evidence="9">
    <location>
        <begin position="1064"/>
        <end position="1089"/>
    </location>
</feature>
<feature type="compositionally biased region" description="Basic and acidic residues" evidence="9">
    <location>
        <begin position="691"/>
        <end position="710"/>
    </location>
</feature>
<comment type="subcellular location">
    <subcellularLocation>
        <location evidence="2">Cytoplasm</location>
    </subcellularLocation>
</comment>
<evidence type="ECO:0000259" key="10">
    <source>
        <dbReference type="PROSITE" id="PS51462"/>
    </source>
</evidence>
<dbReference type="Pfam" id="PF05026">
    <property type="entry name" value="DCP2"/>
    <property type="match status" value="1"/>
</dbReference>
<organism evidence="11 12">
    <name type="scientific">Salinomyces thailandicus</name>
    <dbReference type="NCBI Taxonomy" id="706561"/>
    <lineage>
        <taxon>Eukaryota</taxon>
        <taxon>Fungi</taxon>
        <taxon>Dikarya</taxon>
        <taxon>Ascomycota</taxon>
        <taxon>Pezizomycotina</taxon>
        <taxon>Dothideomycetes</taxon>
        <taxon>Dothideomycetidae</taxon>
        <taxon>Mycosphaerellales</taxon>
        <taxon>Teratosphaeriaceae</taxon>
        <taxon>Salinomyces</taxon>
    </lineage>
</organism>
<evidence type="ECO:0000256" key="3">
    <source>
        <dbReference type="ARBA" id="ARBA00005279"/>
    </source>
</evidence>
<feature type="region of interest" description="Disordered" evidence="9">
    <location>
        <begin position="317"/>
        <end position="419"/>
    </location>
</feature>
<dbReference type="GO" id="GO:0000184">
    <property type="term" value="P:nuclear-transcribed mRNA catabolic process, nonsense-mediated decay"/>
    <property type="evidence" value="ECO:0007669"/>
    <property type="project" value="InterPro"/>
</dbReference>
<evidence type="ECO:0000256" key="2">
    <source>
        <dbReference type="ARBA" id="ARBA00004496"/>
    </source>
</evidence>
<dbReference type="InterPro" id="IPR007722">
    <property type="entry name" value="DCP2_BoxA"/>
</dbReference>
<reference evidence="11 12" key="1">
    <citation type="submission" date="2017-03" db="EMBL/GenBank/DDBJ databases">
        <title>Genomes of endolithic fungi from Antarctica.</title>
        <authorList>
            <person name="Coleine C."/>
            <person name="Masonjones S."/>
            <person name="Stajich J.E."/>
        </authorList>
    </citation>
    <scope>NUCLEOTIDE SEQUENCE [LARGE SCALE GENOMIC DNA]</scope>
    <source>
        <strain evidence="11 12">CCFEE 6315</strain>
    </source>
</reference>
<evidence type="ECO:0000256" key="8">
    <source>
        <dbReference type="ARBA" id="ARBA00023211"/>
    </source>
</evidence>
<dbReference type="InterPro" id="IPR036189">
    <property type="entry name" value="DCP2_BoxA_sf"/>
</dbReference>
<dbReference type="GO" id="GO:0000932">
    <property type="term" value="C:P-body"/>
    <property type="evidence" value="ECO:0007669"/>
    <property type="project" value="TreeGrafter"/>
</dbReference>
<dbReference type="InterPro" id="IPR044099">
    <property type="entry name" value="Dcp2_NUDIX"/>
</dbReference>
<dbReference type="Pfam" id="PF00293">
    <property type="entry name" value="NUDIX"/>
    <property type="match status" value="1"/>
</dbReference>
<comment type="caution">
    <text evidence="11">The sequence shown here is derived from an EMBL/GenBank/DDBJ whole genome shotgun (WGS) entry which is preliminary data.</text>
</comment>
<accession>A0A4U0U3M6</accession>
<feature type="compositionally biased region" description="Low complexity" evidence="9">
    <location>
        <begin position="443"/>
        <end position="458"/>
    </location>
</feature>
<dbReference type="InterPro" id="IPR020084">
    <property type="entry name" value="NUDIX_hydrolase_CS"/>
</dbReference>
<dbReference type="GO" id="GO:0003723">
    <property type="term" value="F:RNA binding"/>
    <property type="evidence" value="ECO:0007669"/>
    <property type="project" value="UniProtKB-KW"/>
</dbReference>
<comment type="similarity">
    <text evidence="3">Belongs to the Nudix hydrolase family. DCP2 subfamily.</text>
</comment>
<feature type="compositionally biased region" description="Pro residues" evidence="9">
    <location>
        <begin position="981"/>
        <end position="993"/>
    </location>
</feature>
<evidence type="ECO:0000256" key="7">
    <source>
        <dbReference type="ARBA" id="ARBA00022884"/>
    </source>
</evidence>
<dbReference type="FunFam" id="3.90.79.10:FF:000003">
    <property type="entry name" value="M7GpppN-mRNA hydrolase isoform 2"/>
    <property type="match status" value="1"/>
</dbReference>
<evidence type="ECO:0000313" key="11">
    <source>
        <dbReference type="EMBL" id="TKA29122.1"/>
    </source>
</evidence>
<comment type="cofactor">
    <cofactor evidence="1">
        <name>Mn(2+)</name>
        <dbReference type="ChEBI" id="CHEBI:29035"/>
    </cofactor>
</comment>
<dbReference type="SUPFAM" id="SSF55811">
    <property type="entry name" value="Nudix"/>
    <property type="match status" value="1"/>
</dbReference>
<dbReference type="InterPro" id="IPR000086">
    <property type="entry name" value="NUDIX_hydrolase_dom"/>
</dbReference>
<dbReference type="GO" id="GO:0030145">
    <property type="term" value="F:manganese ion binding"/>
    <property type="evidence" value="ECO:0007669"/>
    <property type="project" value="InterPro"/>
</dbReference>
<keyword evidence="4" id="KW-0963">Cytoplasm</keyword>
<feature type="domain" description="Nudix hydrolase" evidence="10">
    <location>
        <begin position="103"/>
        <end position="246"/>
    </location>
</feature>
<evidence type="ECO:0000256" key="4">
    <source>
        <dbReference type="ARBA" id="ARBA00022490"/>
    </source>
</evidence>
<evidence type="ECO:0000256" key="6">
    <source>
        <dbReference type="ARBA" id="ARBA00022801"/>
    </source>
</evidence>
<keyword evidence="6" id="KW-0378">Hydrolase</keyword>
<feature type="region of interest" description="Disordered" evidence="9">
    <location>
        <begin position="600"/>
        <end position="641"/>
    </location>
</feature>
<feature type="compositionally biased region" description="Polar residues" evidence="9">
    <location>
        <begin position="1001"/>
        <end position="1012"/>
    </location>
</feature>
<dbReference type="Gene3D" id="1.10.10.1050">
    <property type="entry name" value="Dcp2, box A domain"/>
    <property type="match status" value="1"/>
</dbReference>
<dbReference type="PANTHER" id="PTHR23114:SF17">
    <property type="entry name" value="M7GPPPN-MRNA HYDROLASE"/>
    <property type="match status" value="1"/>
</dbReference>
<feature type="compositionally biased region" description="Polar residues" evidence="9">
    <location>
        <begin position="1026"/>
        <end position="1042"/>
    </location>
</feature>
<dbReference type="GO" id="GO:0000290">
    <property type="term" value="P:deadenylation-dependent decapping of nuclear-transcribed mRNA"/>
    <property type="evidence" value="ECO:0007669"/>
    <property type="project" value="InterPro"/>
</dbReference>
<dbReference type="SMART" id="SM01125">
    <property type="entry name" value="DCP2"/>
    <property type="match status" value="1"/>
</dbReference>
<dbReference type="Proteomes" id="UP000308549">
    <property type="component" value="Unassembled WGS sequence"/>
</dbReference>
<feature type="compositionally biased region" description="Basic and acidic residues" evidence="9">
    <location>
        <begin position="916"/>
        <end position="927"/>
    </location>
</feature>
<dbReference type="InterPro" id="IPR015797">
    <property type="entry name" value="NUDIX_hydrolase-like_dom_sf"/>
</dbReference>
<keyword evidence="7" id="KW-0694">RNA-binding</keyword>
<dbReference type="OrthoDB" id="18996at2759"/>
<dbReference type="CDD" id="cd03672">
    <property type="entry name" value="NUDIX_Dcp2p_Nudt20"/>
    <property type="match status" value="1"/>
</dbReference>
<evidence type="ECO:0000256" key="5">
    <source>
        <dbReference type="ARBA" id="ARBA00022723"/>
    </source>
</evidence>
<evidence type="ECO:0000313" key="12">
    <source>
        <dbReference type="Proteomes" id="UP000308549"/>
    </source>
</evidence>
<protein>
    <recommendedName>
        <fullName evidence="10">Nudix hydrolase domain-containing protein</fullName>
    </recommendedName>
</protein>
<sequence length="1112" mass="119363">MSTTAPNPPTTLPDWLDDLTVRFLLNLPPTELSSVPRLCFQVEEAQWFYEDFIRPAFATTTTPLPSLPLRQFCLQLFQHCPLLSGFTDAQHLAAYEEFLAYKVRVPVRGAILIDERMERVVLVKGWKKGASWSFPRGKINKDERDLDCAVREVFEETGFDARAAGLVPDAADGIEKEGEMDGVKYIDVTMREQHIRLFVFRGVPVDTHFEPQTRKEISKIAWYDVRDLPGFRKQKTAAAEQANKFYMVAPFLGPLRRWVAGERKKDAGRTTSGAEAVRRDVDAEAEAQVSAAEDLPVEDAPVVDKSEELRRLMGIEFATPAPPPAPAFPPQHQPTFPLSQPSANSNGGSNGNSKHLLSLLQGTSAVTPPPATKHDSLSSSTYYPTSPPSNASRHASMPFNYPNAPMDSSSLTPRSLHAQHAAQGGFSGMPAQHAGAFGFGQGIAQQQHQQRYASQSAAPPGWQHMPSPFPQQHGSMAAAPPNMHSYPLQQPAHFPSAHQASYPPHLQAAQPTQGPQNPQGPQEAIQAGPSAPKAMELPLPKLSRQKMDLLTALKSGGAAGSGKQITDLAGTTVPGAGAELGSEQQKKLLDLFRVAAPSRTAAPSWPRQQDSEGLPKSIEPRGAGIMETGGDVDSEEVRGNKQRQATLAEITRTLPRKGGRVGSQAIAAQIPQAIAMQKPVTAAPPPSLARRAAEDTERANVRANGSRDQEASVPVALERSVRRPKSATARVAVAFRPPSSSRSPEGKLAGGSVRGPPARENGSPKAAVEQLSRRKQPLQQQQPAFTILRRPASSASSSAAGKDTEVAKPGSGTLERSALGHSVPLRQERPERRESQDSRARPGSATRHLTAAPQPQLLKRPGSGDAPRILRKAEDESAGEVTEGEKRERLLRLFGKGGTGRGRTSPDAGVAAEELENGHDSPKESNKGSELLKLFAKSSEADPKPSRPAAATPSLPPHVPASDSATFDPRNPRNPTAQPAYLPPTMTPPPAPQLVPERKPSTQSIPTARQPSQQQQQKTLLDLFTRPSSSTANRAQQLQSPGGSVGTPVSPFALGTPVTANFGERGREGKAGMDSERLESRRGSGREGAAEAGKGKGFWLEYLDGVVRGAGK</sequence>
<feature type="compositionally biased region" description="Low complexity" evidence="9">
    <location>
        <begin position="507"/>
        <end position="522"/>
    </location>
</feature>
<dbReference type="AlphaFoldDB" id="A0A4U0U3M6"/>
<dbReference type="GO" id="GO:0140933">
    <property type="term" value="F:5'-(N(7)-methylguanosine 5'-triphospho)-[mRNA] hydrolase activity"/>
    <property type="evidence" value="ECO:0007669"/>
    <property type="project" value="InterPro"/>
</dbReference>
<keyword evidence="5" id="KW-0479">Metal-binding</keyword>
<feature type="compositionally biased region" description="Basic and acidic residues" evidence="9">
    <location>
        <begin position="826"/>
        <end position="840"/>
    </location>
</feature>
<dbReference type="Gene3D" id="3.90.79.10">
    <property type="entry name" value="Nucleoside Triphosphate Pyrophosphohydrolase"/>
    <property type="match status" value="1"/>
</dbReference>
<name>A0A4U0U3M6_9PEZI</name>
<feature type="region of interest" description="Disordered" evidence="9">
    <location>
        <begin position="677"/>
        <end position="1094"/>
    </location>
</feature>
<feature type="compositionally biased region" description="Pro residues" evidence="9">
    <location>
        <begin position="320"/>
        <end position="332"/>
    </location>
</feature>
<dbReference type="PROSITE" id="PS51462">
    <property type="entry name" value="NUDIX"/>
    <property type="match status" value="1"/>
</dbReference>
<evidence type="ECO:0000256" key="9">
    <source>
        <dbReference type="SAM" id="MobiDB-lite"/>
    </source>
</evidence>
<proteinExistence type="inferred from homology"/>
<dbReference type="EMBL" id="NAJL01000015">
    <property type="protein sequence ID" value="TKA29122.1"/>
    <property type="molecule type" value="Genomic_DNA"/>
</dbReference>
<dbReference type="PANTHER" id="PTHR23114">
    <property type="entry name" value="M7GPPPN-MRNA HYDROLASE"/>
    <property type="match status" value="1"/>
</dbReference>